<dbReference type="SMART" id="SM00418">
    <property type="entry name" value="HTH_ARSR"/>
    <property type="match status" value="1"/>
</dbReference>
<dbReference type="InterPro" id="IPR051081">
    <property type="entry name" value="HTH_MetalResp_TranReg"/>
</dbReference>
<accession>A0A101ELH3</accession>
<dbReference type="AlphaFoldDB" id="A0A101ELH3"/>
<evidence type="ECO:0000259" key="4">
    <source>
        <dbReference type="PROSITE" id="PS50987"/>
    </source>
</evidence>
<gene>
    <name evidence="5" type="ORF">XD54_1157</name>
</gene>
<dbReference type="InterPro" id="IPR001845">
    <property type="entry name" value="HTH_ArsR_DNA-bd_dom"/>
</dbReference>
<keyword evidence="1" id="KW-0805">Transcription regulation</keyword>
<dbReference type="InterPro" id="IPR011991">
    <property type="entry name" value="ArsR-like_HTH"/>
</dbReference>
<comment type="caution">
    <text evidence="5">The sequence shown here is derived from an EMBL/GenBank/DDBJ whole genome shotgun (WGS) entry which is preliminary data.</text>
</comment>
<dbReference type="GO" id="GO:0003700">
    <property type="term" value="F:DNA-binding transcription factor activity"/>
    <property type="evidence" value="ECO:0007669"/>
    <property type="project" value="InterPro"/>
</dbReference>
<protein>
    <recommendedName>
        <fullName evidence="4">HTH arsR-type domain-containing protein</fullName>
    </recommendedName>
</protein>
<dbReference type="RefSeq" id="WP_283217633.1">
    <property type="nucleotide sequence ID" value="NZ_LGFD01000020.1"/>
</dbReference>
<dbReference type="PANTHER" id="PTHR33154:SF33">
    <property type="entry name" value="TRANSCRIPTIONAL REPRESSOR SDPR"/>
    <property type="match status" value="1"/>
</dbReference>
<dbReference type="CDD" id="cd00090">
    <property type="entry name" value="HTH_ARSR"/>
    <property type="match status" value="1"/>
</dbReference>
<evidence type="ECO:0000313" key="6">
    <source>
        <dbReference type="Proteomes" id="UP000053911"/>
    </source>
</evidence>
<dbReference type="SUPFAM" id="SSF46785">
    <property type="entry name" value="Winged helix' DNA-binding domain"/>
    <property type="match status" value="1"/>
</dbReference>
<dbReference type="Gene3D" id="1.10.10.10">
    <property type="entry name" value="Winged helix-like DNA-binding domain superfamily/Winged helix DNA-binding domain"/>
    <property type="match status" value="1"/>
</dbReference>
<evidence type="ECO:0000256" key="2">
    <source>
        <dbReference type="ARBA" id="ARBA00023125"/>
    </source>
</evidence>
<dbReference type="GO" id="GO:0003677">
    <property type="term" value="F:DNA binding"/>
    <property type="evidence" value="ECO:0007669"/>
    <property type="project" value="UniProtKB-KW"/>
</dbReference>
<evidence type="ECO:0000256" key="3">
    <source>
        <dbReference type="ARBA" id="ARBA00023163"/>
    </source>
</evidence>
<keyword evidence="3" id="KW-0804">Transcription</keyword>
<name>A0A101ELH3_9EURY</name>
<proteinExistence type="predicted"/>
<evidence type="ECO:0000313" key="5">
    <source>
        <dbReference type="EMBL" id="KUK17564.1"/>
    </source>
</evidence>
<keyword evidence="2" id="KW-0238">DNA-binding</keyword>
<evidence type="ECO:0000256" key="1">
    <source>
        <dbReference type="ARBA" id="ARBA00023015"/>
    </source>
</evidence>
<dbReference type="InterPro" id="IPR036390">
    <property type="entry name" value="WH_DNA-bd_sf"/>
</dbReference>
<dbReference type="Pfam" id="PF01022">
    <property type="entry name" value="HTH_5"/>
    <property type="match status" value="1"/>
</dbReference>
<reference evidence="6" key="1">
    <citation type="journal article" date="2015" name="MBio">
        <title>Genome-Resolved Metagenomic Analysis Reveals Roles for Candidate Phyla and Other Microbial Community Members in Biogeochemical Transformations in Oil Reservoirs.</title>
        <authorList>
            <person name="Hu P."/>
            <person name="Tom L."/>
            <person name="Singh A."/>
            <person name="Thomas B.C."/>
            <person name="Baker B.J."/>
            <person name="Piceno Y.M."/>
            <person name="Andersen G.L."/>
            <person name="Banfield J.F."/>
        </authorList>
    </citation>
    <scope>NUCLEOTIDE SEQUENCE [LARGE SCALE GENOMIC DNA]</scope>
</reference>
<dbReference type="PANTHER" id="PTHR33154">
    <property type="entry name" value="TRANSCRIPTIONAL REGULATOR, ARSR FAMILY"/>
    <property type="match status" value="1"/>
</dbReference>
<organism evidence="5 6">
    <name type="scientific">Thermococcus sibiricus</name>
    <dbReference type="NCBI Taxonomy" id="172049"/>
    <lineage>
        <taxon>Archaea</taxon>
        <taxon>Methanobacteriati</taxon>
        <taxon>Methanobacteriota</taxon>
        <taxon>Thermococci</taxon>
        <taxon>Thermococcales</taxon>
        <taxon>Thermococcaceae</taxon>
        <taxon>Thermococcus</taxon>
    </lineage>
</organism>
<dbReference type="NCBIfam" id="NF033788">
    <property type="entry name" value="HTH_metalloreg"/>
    <property type="match status" value="1"/>
</dbReference>
<sequence>MKVKKLLEELNEKQKKTVQRCLASCKILDLEEEIETEISPELTNFVKVLSNPIRAGIIKILKKRWMCVCLIAKALDQDQTLISHHLRTLKNMNLLHERREGKLRFYKTNTEELKKYLSMLEKELF</sequence>
<dbReference type="EMBL" id="LGFD01000020">
    <property type="protein sequence ID" value="KUK17564.1"/>
    <property type="molecule type" value="Genomic_DNA"/>
</dbReference>
<feature type="domain" description="HTH arsR-type" evidence="4">
    <location>
        <begin position="34"/>
        <end position="125"/>
    </location>
</feature>
<dbReference type="PROSITE" id="PS50987">
    <property type="entry name" value="HTH_ARSR_2"/>
    <property type="match status" value="1"/>
</dbReference>
<dbReference type="PATRIC" id="fig|172049.5.peg.2116"/>
<dbReference type="InterPro" id="IPR036388">
    <property type="entry name" value="WH-like_DNA-bd_sf"/>
</dbReference>
<dbReference type="PRINTS" id="PR00778">
    <property type="entry name" value="HTHARSR"/>
</dbReference>
<dbReference type="Proteomes" id="UP000053911">
    <property type="component" value="Unassembled WGS sequence"/>
</dbReference>